<dbReference type="InterPro" id="IPR008334">
    <property type="entry name" value="5'-Nucleotdase_C"/>
</dbReference>
<dbReference type="Pfam" id="PF02872">
    <property type="entry name" value="5_nucleotid_C"/>
    <property type="match status" value="1"/>
</dbReference>
<dbReference type="SUPFAM" id="SSF55816">
    <property type="entry name" value="5'-nucleotidase (syn. UDP-sugar hydrolase), C-terminal domain"/>
    <property type="match status" value="1"/>
</dbReference>
<reference evidence="2 3" key="1">
    <citation type="submission" date="2016-11" db="EMBL/GenBank/DDBJ databases">
        <title>Comparison of Traditional DNA-DNA Hybridization with In Silico Genomic Analysis.</title>
        <authorList>
            <person name="Nicholson A.C."/>
            <person name="Sammons S."/>
            <person name="Humrighouse B.W."/>
            <person name="Graziano J."/>
            <person name="Lasker B."/>
            <person name="Whitney A.M."/>
            <person name="Mcquiston J.R."/>
        </authorList>
    </citation>
    <scope>NUCLEOTIDE SEQUENCE [LARGE SCALE GENOMIC DNA]</scope>
    <source>
        <strain evidence="2 3">H1892</strain>
    </source>
</reference>
<feature type="domain" description="5'-Nucleotidase C-terminal" evidence="1">
    <location>
        <begin position="3"/>
        <end position="78"/>
    </location>
</feature>
<dbReference type="InterPro" id="IPR036907">
    <property type="entry name" value="5'-Nucleotdase_C_sf"/>
</dbReference>
<dbReference type="EMBL" id="NIPV01000103">
    <property type="protein sequence ID" value="OWJ71934.1"/>
    <property type="molecule type" value="Genomic_DNA"/>
</dbReference>
<evidence type="ECO:0000313" key="3">
    <source>
        <dbReference type="Proteomes" id="UP000214673"/>
    </source>
</evidence>
<dbReference type="Gene3D" id="3.90.780.10">
    <property type="entry name" value="5'-Nucleotidase, C-terminal domain"/>
    <property type="match status" value="1"/>
</dbReference>
<dbReference type="Proteomes" id="UP000214673">
    <property type="component" value="Unassembled WGS sequence"/>
</dbReference>
<organism evidence="2 3">
    <name type="scientific">Haematobacter missouriensis</name>
    <dbReference type="NCBI Taxonomy" id="366616"/>
    <lineage>
        <taxon>Bacteria</taxon>
        <taxon>Pseudomonadati</taxon>
        <taxon>Pseudomonadota</taxon>
        <taxon>Alphaproteobacteria</taxon>
        <taxon>Rhodobacterales</taxon>
        <taxon>Paracoccaceae</taxon>
        <taxon>Haematobacter</taxon>
    </lineage>
</organism>
<keyword evidence="3" id="KW-1185">Reference proteome</keyword>
<proteinExistence type="predicted"/>
<protein>
    <submittedName>
        <fullName evidence="2">Multifunctional 2',3'-cyclic-nucleotide 2'-phosphodiesterase/5'-nucleotidase/3'-nucleotidase</fullName>
    </submittedName>
</protein>
<name>A0ABX3ZP15_9RHOB</name>
<sequence>VVAALENGVSQLDQGAGRFLQVAGLKYAFDPAQPAGSRVSDVQVRNGEGWTAIDPAASYGVVVNNYVRSGGDGFAMFTHDVANAYDFGPDLADVLAEYLAKAGPYKPYTDGRITRK</sequence>
<comment type="caution">
    <text evidence="2">The sequence shown here is derived from an EMBL/GenBank/DDBJ whole genome shotgun (WGS) entry which is preliminary data.</text>
</comment>
<dbReference type="InterPro" id="IPR006179">
    <property type="entry name" value="5_nucleotidase/apyrase"/>
</dbReference>
<evidence type="ECO:0000259" key="1">
    <source>
        <dbReference type="Pfam" id="PF02872"/>
    </source>
</evidence>
<dbReference type="PANTHER" id="PTHR11575">
    <property type="entry name" value="5'-NUCLEOTIDASE-RELATED"/>
    <property type="match status" value="1"/>
</dbReference>
<accession>A0ABX3ZP15</accession>
<evidence type="ECO:0000313" key="2">
    <source>
        <dbReference type="EMBL" id="OWJ71934.1"/>
    </source>
</evidence>
<dbReference type="PANTHER" id="PTHR11575:SF24">
    <property type="entry name" value="5'-NUCLEOTIDASE"/>
    <property type="match status" value="1"/>
</dbReference>
<gene>
    <name evidence="2" type="ORF">CDV53_18360</name>
</gene>
<feature type="non-terminal residue" evidence="2">
    <location>
        <position position="1"/>
    </location>
</feature>
<dbReference type="RefSeq" id="WP_198947715.1">
    <property type="nucleotide sequence ID" value="NZ_NIPV01000103.1"/>
</dbReference>